<keyword evidence="3" id="KW-1185">Reference proteome</keyword>
<dbReference type="Gene3D" id="3.60.40.10">
    <property type="entry name" value="PPM-type phosphatase domain"/>
    <property type="match status" value="1"/>
</dbReference>
<organism evidence="2 3">
    <name type="scientific">Paracoccus aminovorans</name>
    <dbReference type="NCBI Taxonomy" id="34004"/>
    <lineage>
        <taxon>Bacteria</taxon>
        <taxon>Pseudomonadati</taxon>
        <taxon>Pseudomonadota</taxon>
        <taxon>Alphaproteobacteria</taxon>
        <taxon>Rhodobacterales</taxon>
        <taxon>Paracoccaceae</taxon>
        <taxon>Paracoccus</taxon>
    </lineage>
</organism>
<dbReference type="RefSeq" id="WP_074967453.1">
    <property type="nucleotide sequence ID" value="NZ_CBCRYP010000007.1"/>
</dbReference>
<evidence type="ECO:0000313" key="3">
    <source>
        <dbReference type="Proteomes" id="UP000183635"/>
    </source>
</evidence>
<reference evidence="2 3" key="1">
    <citation type="submission" date="2016-10" db="EMBL/GenBank/DDBJ databases">
        <authorList>
            <person name="de Groot N.N."/>
        </authorList>
    </citation>
    <scope>NUCLEOTIDE SEQUENCE [LARGE SCALE GENOMIC DNA]</scope>
    <source>
        <strain evidence="2 3">DSM 8537</strain>
    </source>
</reference>
<dbReference type="CDD" id="cd00143">
    <property type="entry name" value="PP2Cc"/>
    <property type="match status" value="1"/>
</dbReference>
<dbReference type="PROSITE" id="PS51746">
    <property type="entry name" value="PPM_2"/>
    <property type="match status" value="1"/>
</dbReference>
<dbReference type="PANTHER" id="PTHR13832">
    <property type="entry name" value="PROTEIN PHOSPHATASE 2C"/>
    <property type="match status" value="1"/>
</dbReference>
<dbReference type="GO" id="GO:0004722">
    <property type="term" value="F:protein serine/threonine phosphatase activity"/>
    <property type="evidence" value="ECO:0007669"/>
    <property type="project" value="InterPro"/>
</dbReference>
<dbReference type="SMART" id="SM00331">
    <property type="entry name" value="PP2C_SIG"/>
    <property type="match status" value="1"/>
</dbReference>
<dbReference type="EMBL" id="FOPU01000013">
    <property type="protein sequence ID" value="SFH46152.1"/>
    <property type="molecule type" value="Genomic_DNA"/>
</dbReference>
<evidence type="ECO:0000259" key="1">
    <source>
        <dbReference type="PROSITE" id="PS51746"/>
    </source>
</evidence>
<dbReference type="STRING" id="34004.SAMN04488021_11321"/>
<gene>
    <name evidence="2" type="ORF">SAMN04488021_11321</name>
</gene>
<feature type="domain" description="PPM-type phosphatase" evidence="1">
    <location>
        <begin position="11"/>
        <end position="243"/>
    </location>
</feature>
<evidence type="ECO:0000313" key="2">
    <source>
        <dbReference type="EMBL" id="SFH46152.1"/>
    </source>
</evidence>
<dbReference type="Pfam" id="PF00481">
    <property type="entry name" value="PP2C"/>
    <property type="match status" value="1"/>
</dbReference>
<protein>
    <submittedName>
        <fullName evidence="2">Protein phosphatase</fullName>
    </submittedName>
</protein>
<dbReference type="PANTHER" id="PTHR13832:SF827">
    <property type="entry name" value="PROTEIN PHOSPHATASE 1L"/>
    <property type="match status" value="1"/>
</dbReference>
<dbReference type="OrthoDB" id="9801841at2"/>
<dbReference type="SMART" id="SM00332">
    <property type="entry name" value="PP2Cc"/>
    <property type="match status" value="1"/>
</dbReference>
<name>A0A1I3A7Q2_9RHOB</name>
<dbReference type="InterPro" id="IPR036457">
    <property type="entry name" value="PPM-type-like_dom_sf"/>
</dbReference>
<sequence>MNGDRPGFHYDFAALTDCGRLRDQNEDSVIALPEFGLWAVADGMGGHAAGEVASGIIVEELASTGVAVSAQDQRARVIARIDRANRRILDHAGRNGARGAGSTVAALLLHETELACVWAGDSRVYLLRDGRLTRLTRDHSEVALLIAAGRMTEAEARASSRRNVITRAIGVGDHAEPEVVTGLAQDRDRFLICSDGLTEHFQDGEIAQFLGQAGRAASVASGLIGETLARGARDNVSVVVVDCAAVPAPAEDMG</sequence>
<dbReference type="SUPFAM" id="SSF81606">
    <property type="entry name" value="PP2C-like"/>
    <property type="match status" value="1"/>
</dbReference>
<proteinExistence type="predicted"/>
<dbReference type="InterPro" id="IPR001932">
    <property type="entry name" value="PPM-type_phosphatase-like_dom"/>
</dbReference>
<accession>A0A1I3A7Q2</accession>
<dbReference type="InterPro" id="IPR015655">
    <property type="entry name" value="PP2C"/>
</dbReference>
<dbReference type="AlphaFoldDB" id="A0A1I3A7Q2"/>
<dbReference type="Proteomes" id="UP000183635">
    <property type="component" value="Unassembled WGS sequence"/>
</dbReference>